<dbReference type="SUPFAM" id="SSF56235">
    <property type="entry name" value="N-terminal nucleophile aminohydrolases (Ntn hydrolases)"/>
    <property type="match status" value="1"/>
</dbReference>
<evidence type="ECO:0000259" key="17">
    <source>
        <dbReference type="PROSITE" id="PS51278"/>
    </source>
</evidence>
<dbReference type="CDD" id="cd00713">
    <property type="entry name" value="GltS"/>
    <property type="match status" value="1"/>
</dbReference>
<keyword evidence="5" id="KW-0028">Amino-acid biosynthesis</keyword>
<keyword evidence="6" id="KW-0285">Flavoprotein</keyword>
<keyword evidence="15" id="KW-0003">3Fe-4S</keyword>
<dbReference type="Gene3D" id="2.160.20.60">
    <property type="entry name" value="Glutamate synthase, alpha subunit, C-terminal domain"/>
    <property type="match status" value="1"/>
</dbReference>
<dbReference type="InterPro" id="IPR017932">
    <property type="entry name" value="GATase_2_dom"/>
</dbReference>
<dbReference type="Proteomes" id="UP000031196">
    <property type="component" value="Unassembled WGS sequence"/>
</dbReference>
<keyword evidence="8" id="KW-0479">Metal-binding</keyword>
<feature type="domain" description="Glutamine amidotransferase type-2" evidence="17">
    <location>
        <begin position="45"/>
        <end position="433"/>
    </location>
</feature>
<comment type="pathway">
    <text evidence="16">Amino-acid biosynthesis.</text>
</comment>
<dbReference type="InterPro" id="IPR006982">
    <property type="entry name" value="Glu_synth_centr_N"/>
</dbReference>
<evidence type="ECO:0000256" key="4">
    <source>
        <dbReference type="ARBA" id="ARBA00009716"/>
    </source>
</evidence>
<comment type="cofactor">
    <cofactor evidence="2">
        <name>[3Fe-4S] cluster</name>
        <dbReference type="ChEBI" id="CHEBI:21137"/>
    </cofactor>
</comment>
<dbReference type="NCBIfam" id="NF008730">
    <property type="entry name" value="PRK11750.1"/>
    <property type="match status" value="1"/>
</dbReference>
<name>A0A0B4DXM9_PSEPS</name>
<evidence type="ECO:0000256" key="11">
    <source>
        <dbReference type="ARBA" id="ARBA00023002"/>
    </source>
</evidence>
<evidence type="ECO:0000256" key="6">
    <source>
        <dbReference type="ARBA" id="ARBA00022630"/>
    </source>
</evidence>
<evidence type="ECO:0000313" key="18">
    <source>
        <dbReference type="EMBL" id="KIC69215.1"/>
    </source>
</evidence>
<dbReference type="GO" id="GO:0006537">
    <property type="term" value="P:glutamate biosynthetic process"/>
    <property type="evidence" value="ECO:0007669"/>
    <property type="project" value="UniProtKB-KW"/>
</dbReference>
<keyword evidence="9" id="KW-0274">FAD</keyword>
<dbReference type="Pfam" id="PF00310">
    <property type="entry name" value="GATase_2"/>
    <property type="match status" value="1"/>
</dbReference>
<evidence type="ECO:0000256" key="10">
    <source>
        <dbReference type="ARBA" id="ARBA00022962"/>
    </source>
</evidence>
<comment type="caution">
    <text evidence="18">The sequence shown here is derived from an EMBL/GenBank/DDBJ whole genome shotgun (WGS) entry which is preliminary data.</text>
</comment>
<dbReference type="FunFam" id="3.60.20.10:FF:000001">
    <property type="entry name" value="Glutamate synthase, large subunit"/>
    <property type="match status" value="1"/>
</dbReference>
<dbReference type="GO" id="GO:0019676">
    <property type="term" value="P:ammonia assimilation cycle"/>
    <property type="evidence" value="ECO:0007669"/>
    <property type="project" value="TreeGrafter"/>
</dbReference>
<keyword evidence="7" id="KW-0288">FMN</keyword>
<evidence type="ECO:0000256" key="15">
    <source>
        <dbReference type="ARBA" id="ARBA00023291"/>
    </source>
</evidence>
<keyword evidence="12" id="KW-0408">Iron</keyword>
<dbReference type="SUPFAM" id="SSF51395">
    <property type="entry name" value="FMN-linked oxidoreductases"/>
    <property type="match status" value="1"/>
</dbReference>
<evidence type="ECO:0000256" key="7">
    <source>
        <dbReference type="ARBA" id="ARBA00022643"/>
    </source>
</evidence>
<dbReference type="PROSITE" id="PS51278">
    <property type="entry name" value="GATASE_TYPE_2"/>
    <property type="match status" value="1"/>
</dbReference>
<dbReference type="InterPro" id="IPR002489">
    <property type="entry name" value="Glu_synth_asu_C"/>
</dbReference>
<dbReference type="FunFam" id="2.160.20.60:FF:000001">
    <property type="entry name" value="Glutamate synthase, large subunit"/>
    <property type="match status" value="1"/>
</dbReference>
<evidence type="ECO:0000256" key="1">
    <source>
        <dbReference type="ARBA" id="ARBA00001917"/>
    </source>
</evidence>
<evidence type="ECO:0000256" key="2">
    <source>
        <dbReference type="ARBA" id="ARBA00001927"/>
    </source>
</evidence>
<dbReference type="Pfam" id="PF04898">
    <property type="entry name" value="Glu_syn_central"/>
    <property type="match status" value="1"/>
</dbReference>
<evidence type="ECO:0000256" key="14">
    <source>
        <dbReference type="ARBA" id="ARBA00023164"/>
    </source>
</evidence>
<comment type="cofactor">
    <cofactor evidence="3">
        <name>FAD</name>
        <dbReference type="ChEBI" id="CHEBI:57692"/>
    </cofactor>
</comment>
<organism evidence="18 19">
    <name type="scientific">Pseudarthrobacter phenanthrenivorans</name>
    <name type="common">Arthrobacter phenanthrenivorans</name>
    <dbReference type="NCBI Taxonomy" id="361575"/>
    <lineage>
        <taxon>Bacteria</taxon>
        <taxon>Bacillati</taxon>
        <taxon>Actinomycetota</taxon>
        <taxon>Actinomycetes</taxon>
        <taxon>Micrococcales</taxon>
        <taxon>Micrococcaceae</taxon>
        <taxon>Pseudarthrobacter</taxon>
    </lineage>
</organism>
<dbReference type="CDD" id="cd00982">
    <property type="entry name" value="gltB_C"/>
    <property type="match status" value="1"/>
</dbReference>
<dbReference type="OrthoDB" id="9758182at2"/>
<evidence type="ECO:0000313" key="19">
    <source>
        <dbReference type="Proteomes" id="UP000031196"/>
    </source>
</evidence>
<dbReference type="InterPro" id="IPR002932">
    <property type="entry name" value="Glu_synthdom"/>
</dbReference>
<dbReference type="FunFam" id="3.20.20.70:FF:000053">
    <property type="entry name" value="Glutamate synthase large subunit"/>
    <property type="match status" value="1"/>
</dbReference>
<dbReference type="RefSeq" id="WP_043449557.1">
    <property type="nucleotide sequence ID" value="NZ_JWTB01000005.1"/>
</dbReference>
<keyword evidence="14" id="KW-0314">Glutamate biosynthesis</keyword>
<dbReference type="InterPro" id="IPR036485">
    <property type="entry name" value="Glu_synth_asu_C_sf"/>
</dbReference>
<comment type="similarity">
    <text evidence="4">Belongs to the glutamate synthase family.</text>
</comment>
<dbReference type="InterPro" id="IPR050711">
    <property type="entry name" value="ET-N_metabolism_enzyme"/>
</dbReference>
<dbReference type="Pfam" id="PF01645">
    <property type="entry name" value="Glu_synthase"/>
    <property type="match status" value="1"/>
</dbReference>
<dbReference type="InterPro" id="IPR013785">
    <property type="entry name" value="Aldolase_TIM"/>
</dbReference>
<dbReference type="Gene3D" id="3.60.20.10">
    <property type="entry name" value="Glutamine Phosphoribosylpyrophosphate, subunit 1, domain 1"/>
    <property type="match status" value="1"/>
</dbReference>
<reference evidence="18 19" key="1">
    <citation type="submission" date="2014-12" db="EMBL/GenBank/DDBJ databases">
        <title>Genome sequencing of Arthrobacter phenanthrenivorans SWC37.</title>
        <authorList>
            <person name="Tan P.W."/>
            <person name="Chan K.-G."/>
        </authorList>
    </citation>
    <scope>NUCLEOTIDE SEQUENCE [LARGE SCALE GENOMIC DNA]</scope>
    <source>
        <strain evidence="18 19">SWC37</strain>
    </source>
</reference>
<dbReference type="FunFam" id="3.20.20.70:FF:000031">
    <property type="entry name" value="Glutamate synthase 1 [NADH]"/>
    <property type="match status" value="1"/>
</dbReference>
<dbReference type="CDD" id="cd02808">
    <property type="entry name" value="GltS_FMN"/>
    <property type="match status" value="1"/>
</dbReference>
<evidence type="ECO:0000256" key="9">
    <source>
        <dbReference type="ARBA" id="ARBA00022827"/>
    </source>
</evidence>
<keyword evidence="11" id="KW-0560">Oxidoreductase</keyword>
<evidence type="ECO:0000256" key="12">
    <source>
        <dbReference type="ARBA" id="ARBA00023004"/>
    </source>
</evidence>
<dbReference type="GO" id="GO:0015930">
    <property type="term" value="F:glutamate synthase activity"/>
    <property type="evidence" value="ECO:0007669"/>
    <property type="project" value="InterPro"/>
</dbReference>
<dbReference type="EMBL" id="JWTB01000005">
    <property type="protein sequence ID" value="KIC69215.1"/>
    <property type="molecule type" value="Genomic_DNA"/>
</dbReference>
<keyword evidence="13" id="KW-0411">Iron-sulfur</keyword>
<evidence type="ECO:0000256" key="13">
    <source>
        <dbReference type="ARBA" id="ARBA00023014"/>
    </source>
</evidence>
<evidence type="ECO:0000256" key="3">
    <source>
        <dbReference type="ARBA" id="ARBA00001974"/>
    </source>
</evidence>
<accession>A0A0B4DXM9</accession>
<dbReference type="PANTHER" id="PTHR11938:SF133">
    <property type="entry name" value="GLUTAMATE SYNTHASE (NADH)"/>
    <property type="match status" value="1"/>
</dbReference>
<dbReference type="PANTHER" id="PTHR11938">
    <property type="entry name" value="FAD NADPH DEHYDROGENASE/OXIDOREDUCTASE"/>
    <property type="match status" value="1"/>
</dbReference>
<evidence type="ECO:0000256" key="8">
    <source>
        <dbReference type="ARBA" id="ARBA00022723"/>
    </source>
</evidence>
<protein>
    <submittedName>
        <fullName evidence="18">Glutamate synthase</fullName>
    </submittedName>
</protein>
<evidence type="ECO:0000256" key="16">
    <source>
        <dbReference type="ARBA" id="ARBA00029440"/>
    </source>
</evidence>
<dbReference type="Pfam" id="PF01493">
    <property type="entry name" value="GXGXG"/>
    <property type="match status" value="1"/>
</dbReference>
<proteinExistence type="inferred from homology"/>
<dbReference type="SUPFAM" id="SSF69336">
    <property type="entry name" value="Alpha subunit of glutamate synthase, C-terminal domain"/>
    <property type="match status" value="1"/>
</dbReference>
<gene>
    <name evidence="18" type="ORF">RM50_02455</name>
</gene>
<comment type="cofactor">
    <cofactor evidence="1">
        <name>FMN</name>
        <dbReference type="ChEBI" id="CHEBI:58210"/>
    </cofactor>
</comment>
<dbReference type="GO" id="GO:0046872">
    <property type="term" value="F:metal ion binding"/>
    <property type="evidence" value="ECO:0007669"/>
    <property type="project" value="UniProtKB-KW"/>
</dbReference>
<dbReference type="Gene3D" id="3.20.20.70">
    <property type="entry name" value="Aldolase class I"/>
    <property type="match status" value="2"/>
</dbReference>
<evidence type="ECO:0000256" key="5">
    <source>
        <dbReference type="ARBA" id="ARBA00022605"/>
    </source>
</evidence>
<dbReference type="InterPro" id="IPR029055">
    <property type="entry name" value="Ntn_hydrolases_N"/>
</dbReference>
<keyword evidence="10" id="KW-0315">Glutamine amidotransferase</keyword>
<sequence>MTQTLNTPSWSEPDQPGTALSPFKRFAAMPEAAGLYNPEQEKDACGLAIIATLRGEPGYDIVDAALTALRNLEHRGAVGADEGTGDGAGLLMQIPDEFFRAVTEFELPAPGQYVAGTAFLPAEQREADAAKAGIEGLAADEGLKVLGWREVPVVADLVGAMARACMPYFSQPFLAAANGEELDRNELDARAWRIRKRAQNKFGVYFPSLSSRTIVYKGMLTTAQLEPFYPDLSDKRFKTKLAIVHSRFSTNTFPSWPLAQPFRTIAHNGEINTVKGNRNWMRARQSQLANPLLGDSPEELYPICTPGASDSASFDEVAELLWLSGRPITHAIMMMIPEAWENHATMDPARRAFYEYHSLLMEPWDGPAAVSFTDGNLVGATLDRNGLRPGRFWITEDGLIVFASEVGVIDVEPSKVVKKGRVSPGKMFLVDTEAGRIIDDEEVKAEVAAANPWADWVKDNLIDLNELPEREHVVHTAASVNIRQRTFGYTTEELKILLGPMARTGAEPLGAMGSDTPVAVLSKRPRLLFDYFVQSFAQVTNPPLDAIREELVTSLTCAIGPNGNLLDTKQVRQPQVQLPFPVINNDQLAKIANIEDADGNRVAMKVRGLYRPEGGENALRARLTEICEQVSGAINRGVQYIVLSDRDSNAQWAPIPSLLLVSAVHHHLLRSANRTKTALVVEAGDVRETHHVAVLIGYGASAVNPYLAMESVEQLIAAGDVTGVTPQDGVYNLIKGLGKGVLKIMSKMGISTVASYTGAQTFEALGLGQELVDEFFAGTHSQLGGVGLDVIAAEVSARHQMAYPEGGIEQPHRPLLGGGEYQWRRDGEPHLFNPETVFRLQHATRERRYDIFKAYTKGVDDQSTNLMTLRGLLKFKNERPSVPLEEVEPVSSIVKRFSTGAMSYGSISQEAHETLAIAMNQLGGKSNTGEGGEDVDRLLDPRRRSAVKQIASGRFGVTSLYLTNADDIQIKMAQGAKPGEGGQLMAQKVYPWVARTRHSTPGVGLISPPPHHDIYSIEDLAQLIYDAKRANPSARVHVKLVSEVGIGTVASGVTKAKADVVLVSGHDGGTGASPLNSLKHAGVPWELGLAETQQTLMLNGLRDRVVVQVDGQLKTGRDVVIAALLGGEEFGFATAPLVVEGCIMMRVCHLDTCPVGVATQNPELRARFSGKPEFVVNFFEFLAEEVREILAELGFRSLEEAIGHAEVLDTREAIDHWKAEGLDLDPILHGLEFDDDAPLRNMTGQNHELDKHFDQRLITMATEALTDRSPVKITVDVINTDRSVGTMLGHVVTKTFGTDVLATDTIDITLNGTAGQSLGAFLPAGITLRLFGDSNDYVGKGLSGGRIIVRPDRTNVFKAETNVIAGNVIGYGATSGELFLRGQVGERFLVRNSGATAVVEGIGDHGCEYMTGGQTLIIGRTGRNFGAGMSGGTAYVLDLDTAKVNKDALQSGELQLRELDAEDRDIVHGLLVKHVEETDSQLAARLLENFDDTAARITKVLPRDYAAVLQTRLDAIEEGLDPDGEEVWSRILEVTGG</sequence>
<dbReference type="GO" id="GO:0051538">
    <property type="term" value="F:3 iron, 4 sulfur cluster binding"/>
    <property type="evidence" value="ECO:0007669"/>
    <property type="project" value="UniProtKB-KW"/>
</dbReference>